<feature type="domain" description="Cytochrome b561 bacterial/Ni-hydrogenase" evidence="6">
    <location>
        <begin position="16"/>
        <end position="189"/>
    </location>
</feature>
<evidence type="ECO:0000256" key="4">
    <source>
        <dbReference type="ARBA" id="ARBA00023136"/>
    </source>
</evidence>
<evidence type="ECO:0000256" key="5">
    <source>
        <dbReference type="SAM" id="Phobius"/>
    </source>
</evidence>
<protein>
    <submittedName>
        <fullName evidence="7">Cytochrome b/b6 domain-containing protein</fullName>
    </submittedName>
</protein>
<keyword evidence="8" id="KW-1185">Reference proteome</keyword>
<accession>A0ABV7BTK1</accession>
<keyword evidence="2 5" id="KW-0812">Transmembrane</keyword>
<comment type="subcellular location">
    <subcellularLocation>
        <location evidence="1">Membrane</location>
        <topology evidence="1">Multi-pass membrane protein</topology>
    </subcellularLocation>
</comment>
<evidence type="ECO:0000256" key="1">
    <source>
        <dbReference type="ARBA" id="ARBA00004141"/>
    </source>
</evidence>
<evidence type="ECO:0000313" key="7">
    <source>
        <dbReference type="EMBL" id="MFC3001046.1"/>
    </source>
</evidence>
<keyword evidence="4 5" id="KW-0472">Membrane</keyword>
<evidence type="ECO:0000259" key="6">
    <source>
        <dbReference type="Pfam" id="PF01292"/>
    </source>
</evidence>
<dbReference type="Pfam" id="PF01292">
    <property type="entry name" value="Ni_hydr_CYTB"/>
    <property type="match status" value="1"/>
</dbReference>
<evidence type="ECO:0000256" key="2">
    <source>
        <dbReference type="ARBA" id="ARBA00022692"/>
    </source>
</evidence>
<reference evidence="8" key="1">
    <citation type="journal article" date="2019" name="Int. J. Syst. Evol. Microbiol.">
        <title>The Global Catalogue of Microorganisms (GCM) 10K type strain sequencing project: providing services to taxonomists for standard genome sequencing and annotation.</title>
        <authorList>
            <consortium name="The Broad Institute Genomics Platform"/>
            <consortium name="The Broad Institute Genome Sequencing Center for Infectious Disease"/>
            <person name="Wu L."/>
            <person name="Ma J."/>
        </authorList>
    </citation>
    <scope>NUCLEOTIDE SEQUENCE [LARGE SCALE GENOMIC DNA]</scope>
    <source>
        <strain evidence="8">CGMCC 1.16855</strain>
    </source>
</reference>
<dbReference type="InterPro" id="IPR011577">
    <property type="entry name" value="Cyt_b561_bac/Ni-Hgenase"/>
</dbReference>
<dbReference type="EMBL" id="JBHRSB010000004">
    <property type="protein sequence ID" value="MFC3001046.1"/>
    <property type="molecule type" value="Genomic_DNA"/>
</dbReference>
<evidence type="ECO:0000256" key="3">
    <source>
        <dbReference type="ARBA" id="ARBA00022989"/>
    </source>
</evidence>
<comment type="caution">
    <text evidence="7">The sequence shown here is derived from an EMBL/GenBank/DDBJ whole genome shotgun (WGS) entry which is preliminary data.</text>
</comment>
<dbReference type="Proteomes" id="UP001595420">
    <property type="component" value="Unassembled WGS sequence"/>
</dbReference>
<dbReference type="RefSeq" id="WP_216837139.1">
    <property type="nucleotide sequence ID" value="NZ_JAFNJS010000004.1"/>
</dbReference>
<feature type="transmembrane region" description="Helical" evidence="5">
    <location>
        <begin position="49"/>
        <end position="67"/>
    </location>
</feature>
<dbReference type="PANTHER" id="PTHR30485">
    <property type="entry name" value="NI/FE-HYDROGENASE 1 B-TYPE CYTOCHROME SUBUNIT"/>
    <property type="match status" value="1"/>
</dbReference>
<keyword evidence="3 5" id="KW-1133">Transmembrane helix</keyword>
<evidence type="ECO:0000313" key="8">
    <source>
        <dbReference type="Proteomes" id="UP001595420"/>
    </source>
</evidence>
<organism evidence="7 8">
    <name type="scientific">Falsiroseomonas tokyonensis</name>
    <dbReference type="NCBI Taxonomy" id="430521"/>
    <lineage>
        <taxon>Bacteria</taxon>
        <taxon>Pseudomonadati</taxon>
        <taxon>Pseudomonadota</taxon>
        <taxon>Alphaproteobacteria</taxon>
        <taxon>Acetobacterales</taxon>
        <taxon>Roseomonadaceae</taxon>
        <taxon>Falsiroseomonas</taxon>
    </lineage>
</organism>
<name>A0ABV7BTK1_9PROT</name>
<feature type="transmembrane region" description="Helical" evidence="5">
    <location>
        <begin position="156"/>
        <end position="177"/>
    </location>
</feature>
<feature type="transmembrane region" description="Helical" evidence="5">
    <location>
        <begin position="20"/>
        <end position="37"/>
    </location>
</feature>
<gene>
    <name evidence="7" type="ORF">ACFOD3_14170</name>
</gene>
<sequence>MAREATPLPGTRRLKVWDPWIRLVHWSIVLLIPLSWWSAETHRFDLHVLSGYTMLTLLIFRIAWGFVGSHTARFRNFLSSPLEALRHLGHFRRRQAAVEIGHNAAGGWMVLVLLGLLLAQAGSGLFADDEIFTRGPLARAVDTSTSALATSIHLRVFWVIVGAAVLHILAIVLYRLVRKQNLVGPMITGALRLPVVYRGPVPRMGSNWLAAALLAVAAAAVWALVNWGSAQGSASAFG</sequence>
<feature type="transmembrane region" description="Helical" evidence="5">
    <location>
        <begin position="100"/>
        <end position="119"/>
    </location>
</feature>
<feature type="transmembrane region" description="Helical" evidence="5">
    <location>
        <begin position="208"/>
        <end position="225"/>
    </location>
</feature>
<proteinExistence type="predicted"/>
<dbReference type="PANTHER" id="PTHR30485:SF2">
    <property type="entry name" value="BLL0597 PROTEIN"/>
    <property type="match status" value="1"/>
</dbReference>
<dbReference type="InterPro" id="IPR051542">
    <property type="entry name" value="Hydrogenase_cytochrome"/>
</dbReference>